<accession>A0A1W1WYN1</accession>
<protein>
    <submittedName>
        <fullName evidence="3">HPP family protein</fullName>
    </submittedName>
</protein>
<feature type="transmembrane region" description="Helical" evidence="1">
    <location>
        <begin position="133"/>
        <end position="155"/>
    </location>
</feature>
<dbReference type="AlphaFoldDB" id="A0A1W1WYN1"/>
<dbReference type="RefSeq" id="WP_084055632.1">
    <property type="nucleotide sequence ID" value="NZ_FWXF01000001.1"/>
</dbReference>
<keyword evidence="1" id="KW-1133">Transmembrane helix</keyword>
<reference evidence="3 4" key="1">
    <citation type="submission" date="2017-04" db="EMBL/GenBank/DDBJ databases">
        <authorList>
            <person name="Afonso C.L."/>
            <person name="Miller P.J."/>
            <person name="Scott M.A."/>
            <person name="Spackman E."/>
            <person name="Goraichik I."/>
            <person name="Dimitrov K.M."/>
            <person name="Suarez D.L."/>
            <person name="Swayne D.E."/>
        </authorList>
    </citation>
    <scope>NUCLEOTIDE SEQUENCE [LARGE SCALE GENOMIC DNA]</scope>
    <source>
        <strain evidence="3 4">DSM 13146</strain>
    </source>
</reference>
<feature type="domain" description="HPP transmembrane region" evidence="2">
    <location>
        <begin position="44"/>
        <end position="202"/>
    </location>
</feature>
<dbReference type="PANTHER" id="PTHR33741:SF5">
    <property type="entry name" value="TRANSMEMBRANE PROTEIN DDB_G0269096-RELATED"/>
    <property type="match status" value="1"/>
</dbReference>
<feature type="transmembrane region" description="Helical" evidence="1">
    <location>
        <begin position="37"/>
        <end position="58"/>
    </location>
</feature>
<dbReference type="STRING" id="1121390.SAMN02746041_00150"/>
<organism evidence="3 4">
    <name type="scientific">Desulfacinum hydrothermale DSM 13146</name>
    <dbReference type="NCBI Taxonomy" id="1121390"/>
    <lineage>
        <taxon>Bacteria</taxon>
        <taxon>Pseudomonadati</taxon>
        <taxon>Thermodesulfobacteriota</taxon>
        <taxon>Syntrophobacteria</taxon>
        <taxon>Syntrophobacterales</taxon>
        <taxon>Syntrophobacteraceae</taxon>
        <taxon>Desulfacinum</taxon>
    </lineage>
</organism>
<dbReference type="InterPro" id="IPR007065">
    <property type="entry name" value="HPP"/>
</dbReference>
<dbReference type="EMBL" id="FWXF01000001">
    <property type="protein sequence ID" value="SMC16727.1"/>
    <property type="molecule type" value="Genomic_DNA"/>
</dbReference>
<evidence type="ECO:0000259" key="2">
    <source>
        <dbReference type="Pfam" id="PF04982"/>
    </source>
</evidence>
<gene>
    <name evidence="3" type="ORF">SAMN02746041_00150</name>
</gene>
<proteinExistence type="predicted"/>
<keyword evidence="1" id="KW-0812">Transmembrane</keyword>
<evidence type="ECO:0000313" key="3">
    <source>
        <dbReference type="EMBL" id="SMC16727.1"/>
    </source>
</evidence>
<dbReference type="Proteomes" id="UP000192783">
    <property type="component" value="Unassembled WGS sequence"/>
</dbReference>
<feature type="transmembrane region" description="Helical" evidence="1">
    <location>
        <begin position="95"/>
        <end position="113"/>
    </location>
</feature>
<dbReference type="Pfam" id="PF04982">
    <property type="entry name" value="TM_HPP"/>
    <property type="match status" value="1"/>
</dbReference>
<evidence type="ECO:0000256" key="1">
    <source>
        <dbReference type="SAM" id="Phobius"/>
    </source>
</evidence>
<evidence type="ECO:0000313" key="4">
    <source>
        <dbReference type="Proteomes" id="UP000192783"/>
    </source>
</evidence>
<keyword evidence="1" id="KW-0472">Membrane</keyword>
<keyword evidence="4" id="KW-1185">Reference proteome</keyword>
<dbReference type="PANTHER" id="PTHR33741">
    <property type="entry name" value="TRANSMEMBRANE PROTEIN DDB_G0269096-RELATED"/>
    <property type="match status" value="1"/>
</dbReference>
<dbReference type="InterPro" id="IPR058581">
    <property type="entry name" value="TM_HPP"/>
</dbReference>
<sequence length="243" mass="25828">MRARNFRVAPAGPQSGRLFRLVAFFARFQLRMVLRTTAHMGLVLGLFVGSAAVTSLVILTLGAYAVRLPFLFPPLGPSAFVLFHTPMSDRACPRNVLLSHSLSVLCGVGILRAVEWTGLGSVSASPEAFRTMWLASVVLSLGASVAVMLALDCVHPPAAASALIAAMGYVSNPAQIIGFICAVVLLTANAVFFNRVLGGLPYPLWRADPRLVRSYGVLAGIPSAGTGYWQELAATMITERRGS</sequence>
<name>A0A1W1WYN1_9BACT</name>